<evidence type="ECO:0000256" key="3">
    <source>
        <dbReference type="SAM" id="Phobius"/>
    </source>
</evidence>
<dbReference type="KEGG" id="rge:RGE_22700"/>
<feature type="region of interest" description="Disordered" evidence="2">
    <location>
        <begin position="62"/>
        <end position="93"/>
    </location>
</feature>
<dbReference type="GO" id="GO:0005829">
    <property type="term" value="C:cytosol"/>
    <property type="evidence" value="ECO:0007669"/>
    <property type="project" value="TreeGrafter"/>
</dbReference>
<protein>
    <submittedName>
        <fullName evidence="5">Transcriptional regulator, Xre family</fullName>
    </submittedName>
</protein>
<evidence type="ECO:0000259" key="4">
    <source>
        <dbReference type="PROSITE" id="PS50943"/>
    </source>
</evidence>
<organism evidence="5 6">
    <name type="scientific">Rubrivivax gelatinosus (strain NBRC 100245 / IL144)</name>
    <dbReference type="NCBI Taxonomy" id="983917"/>
    <lineage>
        <taxon>Bacteria</taxon>
        <taxon>Pseudomonadati</taxon>
        <taxon>Pseudomonadota</taxon>
        <taxon>Betaproteobacteria</taxon>
        <taxon>Burkholderiales</taxon>
        <taxon>Sphaerotilaceae</taxon>
        <taxon>Rubrivivax</taxon>
    </lineage>
</organism>
<sequence>MLVQKLRIQRGWSQEQLAELSGLSVRTIQRIERGQPASAETLKSLASVFEIDFSVLMPAEAPPTAPEPTMAADRFDPPPAPTAAPTPASTRVNAEERLAMRQVRRLRAFYGHLATYVAVMLMLLAINLLTRPQHLWVVWPALGWGIAVVMQGIKVWGESRFLGPEWERREIEKRLGRPL</sequence>
<dbReference type="HOGENOM" id="CLU_105392_1_0_4"/>
<dbReference type="PANTHER" id="PTHR46797:SF1">
    <property type="entry name" value="METHYLPHOSPHONATE SYNTHASE"/>
    <property type="match status" value="1"/>
</dbReference>
<dbReference type="SUPFAM" id="SSF47413">
    <property type="entry name" value="lambda repressor-like DNA-binding domains"/>
    <property type="match status" value="1"/>
</dbReference>
<dbReference type="CDD" id="cd00093">
    <property type="entry name" value="HTH_XRE"/>
    <property type="match status" value="1"/>
</dbReference>
<feature type="domain" description="HTH cro/C1-type" evidence="4">
    <location>
        <begin position="3"/>
        <end position="56"/>
    </location>
</feature>
<dbReference type="Gene3D" id="1.10.260.40">
    <property type="entry name" value="lambda repressor-like DNA-binding domains"/>
    <property type="match status" value="1"/>
</dbReference>
<keyword evidence="1" id="KW-0238">DNA-binding</keyword>
<dbReference type="Proteomes" id="UP000007883">
    <property type="component" value="Chromosome"/>
</dbReference>
<dbReference type="InterPro" id="IPR025698">
    <property type="entry name" value="2TM_dom"/>
</dbReference>
<proteinExistence type="predicted"/>
<evidence type="ECO:0000313" key="5">
    <source>
        <dbReference type="EMBL" id="BAL95611.1"/>
    </source>
</evidence>
<feature type="transmembrane region" description="Helical" evidence="3">
    <location>
        <begin position="135"/>
        <end position="153"/>
    </location>
</feature>
<dbReference type="eggNOG" id="COG1396">
    <property type="taxonomic scope" value="Bacteria"/>
</dbReference>
<keyword evidence="3" id="KW-0472">Membrane</keyword>
<dbReference type="PROSITE" id="PS50943">
    <property type="entry name" value="HTH_CROC1"/>
    <property type="match status" value="1"/>
</dbReference>
<dbReference type="InterPro" id="IPR001387">
    <property type="entry name" value="Cro/C1-type_HTH"/>
</dbReference>
<keyword evidence="3" id="KW-0812">Transmembrane</keyword>
<reference evidence="5 6" key="1">
    <citation type="journal article" date="2012" name="J. Bacteriol.">
        <title>Complete genome sequence of phototrophic betaproteobacterium Rubrivivax gelatinosus IL144.</title>
        <authorList>
            <person name="Nagashima S."/>
            <person name="Kamimura A."/>
            <person name="Shimizu T."/>
            <person name="Nakamura-isaki S."/>
            <person name="Aono E."/>
            <person name="Sakamoto K."/>
            <person name="Ichikawa N."/>
            <person name="Nakazawa H."/>
            <person name="Sekine M."/>
            <person name="Yamazaki S."/>
            <person name="Fujita N."/>
            <person name="Shimada K."/>
            <person name="Hanada S."/>
            <person name="Nagashima K.V.P."/>
        </authorList>
    </citation>
    <scope>NUCLEOTIDE SEQUENCE [LARGE SCALE GENOMIC DNA]</scope>
    <source>
        <strain evidence="6">NBRC 100245 / IL144</strain>
    </source>
</reference>
<dbReference type="GO" id="GO:0003700">
    <property type="term" value="F:DNA-binding transcription factor activity"/>
    <property type="evidence" value="ECO:0007669"/>
    <property type="project" value="TreeGrafter"/>
</dbReference>
<accession>I0HRH4</accession>
<evidence type="ECO:0000313" key="6">
    <source>
        <dbReference type="Proteomes" id="UP000007883"/>
    </source>
</evidence>
<keyword evidence="3" id="KW-1133">Transmembrane helix</keyword>
<name>I0HRH4_RUBGI</name>
<dbReference type="AlphaFoldDB" id="I0HRH4"/>
<dbReference type="EMBL" id="AP012320">
    <property type="protein sequence ID" value="BAL95611.1"/>
    <property type="molecule type" value="Genomic_DNA"/>
</dbReference>
<dbReference type="InterPro" id="IPR010982">
    <property type="entry name" value="Lambda_DNA-bd_dom_sf"/>
</dbReference>
<dbReference type="Pfam" id="PF13239">
    <property type="entry name" value="2TM"/>
    <property type="match status" value="1"/>
</dbReference>
<dbReference type="STRING" id="983917.RGE_22700"/>
<dbReference type="GO" id="GO:0003677">
    <property type="term" value="F:DNA binding"/>
    <property type="evidence" value="ECO:0007669"/>
    <property type="project" value="UniProtKB-KW"/>
</dbReference>
<dbReference type="SMART" id="SM00530">
    <property type="entry name" value="HTH_XRE"/>
    <property type="match status" value="1"/>
</dbReference>
<gene>
    <name evidence="5" type="ordered locus">RGE_22700</name>
</gene>
<evidence type="ECO:0000256" key="1">
    <source>
        <dbReference type="ARBA" id="ARBA00023125"/>
    </source>
</evidence>
<dbReference type="PANTHER" id="PTHR46797">
    <property type="entry name" value="HTH-TYPE TRANSCRIPTIONAL REGULATOR"/>
    <property type="match status" value="1"/>
</dbReference>
<dbReference type="RefSeq" id="WP_014428473.1">
    <property type="nucleotide sequence ID" value="NC_017075.1"/>
</dbReference>
<evidence type="ECO:0000256" key="2">
    <source>
        <dbReference type="SAM" id="MobiDB-lite"/>
    </source>
</evidence>
<feature type="transmembrane region" description="Helical" evidence="3">
    <location>
        <begin position="109"/>
        <end position="129"/>
    </location>
</feature>
<dbReference type="InterPro" id="IPR050807">
    <property type="entry name" value="TransReg_Diox_bact_type"/>
</dbReference>
<dbReference type="PATRIC" id="fig|983917.3.peg.2200"/>
<keyword evidence="6" id="KW-1185">Reference proteome</keyword>
<dbReference type="Pfam" id="PF01381">
    <property type="entry name" value="HTH_3"/>
    <property type="match status" value="1"/>
</dbReference>